<keyword evidence="2" id="KW-1185">Reference proteome</keyword>
<evidence type="ECO:0000313" key="2">
    <source>
        <dbReference type="Proteomes" id="UP000050865"/>
    </source>
</evidence>
<dbReference type="STRING" id="1423730.FC75_GL002108"/>
<reference evidence="1 2" key="1">
    <citation type="journal article" date="2015" name="Genome Announc.">
        <title>Expanding the biotechnology potential of lactobacilli through comparative genomics of 213 strains and associated genera.</title>
        <authorList>
            <person name="Sun Z."/>
            <person name="Harris H.M."/>
            <person name="McCann A."/>
            <person name="Guo C."/>
            <person name="Argimon S."/>
            <person name="Zhang W."/>
            <person name="Yang X."/>
            <person name="Jeffery I.B."/>
            <person name="Cooney J.C."/>
            <person name="Kagawa T.F."/>
            <person name="Liu W."/>
            <person name="Song Y."/>
            <person name="Salvetti E."/>
            <person name="Wrobel A."/>
            <person name="Rasinkangas P."/>
            <person name="Parkhill J."/>
            <person name="Rea M.C."/>
            <person name="O'Sullivan O."/>
            <person name="Ritari J."/>
            <person name="Douillard F.P."/>
            <person name="Paul Ross R."/>
            <person name="Yang R."/>
            <person name="Briner A.E."/>
            <person name="Felis G.E."/>
            <person name="de Vos W.M."/>
            <person name="Barrangou R."/>
            <person name="Klaenhammer T.R."/>
            <person name="Caufield P.W."/>
            <person name="Cui Y."/>
            <person name="Zhang H."/>
            <person name="O'Toole P.W."/>
        </authorList>
    </citation>
    <scope>NUCLEOTIDE SEQUENCE [LARGE SCALE GENOMIC DNA]</scope>
    <source>
        <strain evidence="1 2">DSM 22697</strain>
    </source>
</reference>
<dbReference type="EMBL" id="AYZJ01000041">
    <property type="protein sequence ID" value="KRN21784.1"/>
    <property type="molecule type" value="Genomic_DNA"/>
</dbReference>
<protein>
    <submittedName>
        <fullName evidence="1">Uncharacterized protein</fullName>
    </submittedName>
</protein>
<evidence type="ECO:0000313" key="1">
    <source>
        <dbReference type="EMBL" id="KRN21784.1"/>
    </source>
</evidence>
<name>A0A0R2EZC6_9LACO</name>
<dbReference type="Proteomes" id="UP000050865">
    <property type="component" value="Unassembled WGS sequence"/>
</dbReference>
<dbReference type="PATRIC" id="fig|1423730.4.peg.2192"/>
<proteinExistence type="predicted"/>
<dbReference type="AlphaFoldDB" id="A0A0R2EZC6"/>
<comment type="caution">
    <text evidence="1">The sequence shown here is derived from an EMBL/GenBank/DDBJ whole genome shotgun (WGS) entry which is preliminary data.</text>
</comment>
<sequence>MFTDLVVLRLGVIIVNQFEIILPKPGDLVFDVTDPDLYSYSLDSSLGEKLRQTASLQLSEKLTSILESAMTGSDILRHLEDNKVEFVAKFNSYTQSMLDSGQWKIGARKDSNTLYGVIVDSVTGESKGFVNLEKKLVSQLGTLPELAAIQVQLQAVSEQLIALTQAVQQVEQGQYNDRFAGVYSARQLIIEGLASKDPGLRERLLMQAVTIGAQTTSKLMLAIRNDASELADPATKSKEITRIETLLQDSLGYLNMSIQMNLAAYTALGEEQPLLATLSNYRTFIKQSLLEEDPSNHRSTAWRIDNGHRGDSGHVQQLAQTIYTSATKLVEDVVNKEIGGSLYEKVETSPNLHVSGMPQGDAE</sequence>
<organism evidence="1 2">
    <name type="scientific">Lacticaseibacillus camelliae DSM 22697 = JCM 13995</name>
    <dbReference type="NCBI Taxonomy" id="1423730"/>
    <lineage>
        <taxon>Bacteria</taxon>
        <taxon>Bacillati</taxon>
        <taxon>Bacillota</taxon>
        <taxon>Bacilli</taxon>
        <taxon>Lactobacillales</taxon>
        <taxon>Lactobacillaceae</taxon>
        <taxon>Lacticaseibacillus</taxon>
    </lineage>
</organism>
<gene>
    <name evidence="1" type="ORF">FC75_GL002108</name>
</gene>
<accession>A0A0R2EZC6</accession>